<feature type="transmembrane region" description="Helical" evidence="6">
    <location>
        <begin position="285"/>
        <end position="307"/>
    </location>
</feature>
<evidence type="ECO:0000313" key="8">
    <source>
        <dbReference type="EMBL" id="ATA86613.1"/>
    </source>
</evidence>
<dbReference type="EMBL" id="JAYKBV010000001">
    <property type="protein sequence ID" value="MEB3039098.1"/>
    <property type="molecule type" value="Genomic_DNA"/>
</dbReference>
<feature type="transmembrane region" description="Helical" evidence="6">
    <location>
        <begin position="21"/>
        <end position="42"/>
    </location>
</feature>
<comment type="subcellular location">
    <subcellularLocation>
        <location evidence="1">Cell membrane</location>
        <topology evidence="1">Multi-pass membrane protein</topology>
    </subcellularLocation>
</comment>
<dbReference type="RefSeq" id="WP_002669158.1">
    <property type="nucleotide sequence ID" value="NZ_CAUPXI010000005.1"/>
</dbReference>
<reference evidence="9 11" key="3">
    <citation type="submission" date="2023-12" db="EMBL/GenBank/DDBJ databases">
        <title>Genomic sequences of Capnocytophaga and Parvimonas strains.</title>
        <authorList>
            <person name="Watt R.M."/>
            <person name="Wang M."/>
            <person name="Yang T."/>
            <person name="Tong W.M."/>
        </authorList>
    </citation>
    <scope>NUCLEOTIDE SEQUENCE [LARGE SCALE GENOMIC DNA]</scope>
    <source>
        <strain evidence="9 11">CCUG 13156</strain>
    </source>
</reference>
<keyword evidence="4 6" id="KW-1133">Transmembrane helix</keyword>
<evidence type="ECO:0000256" key="4">
    <source>
        <dbReference type="ARBA" id="ARBA00022989"/>
    </source>
</evidence>
<keyword evidence="3 6" id="KW-0812">Transmembrane</keyword>
<dbReference type="GeneID" id="84807957"/>
<dbReference type="KEGG" id="cgh:CGC50_05185"/>
<evidence type="ECO:0000313" key="10">
    <source>
        <dbReference type="Proteomes" id="UP000217250"/>
    </source>
</evidence>
<feature type="transmembrane region" description="Helical" evidence="6">
    <location>
        <begin position="171"/>
        <end position="191"/>
    </location>
</feature>
<dbReference type="Gene3D" id="3.40.190.10">
    <property type="entry name" value="Periplasmic binding protein-like II"/>
    <property type="match status" value="1"/>
</dbReference>
<evidence type="ECO:0000256" key="1">
    <source>
        <dbReference type="ARBA" id="ARBA00004651"/>
    </source>
</evidence>
<keyword evidence="11" id="KW-1185">Reference proteome</keyword>
<dbReference type="Proteomes" id="UP001324270">
    <property type="component" value="Unassembled WGS sequence"/>
</dbReference>
<evidence type="ECO:0000256" key="2">
    <source>
        <dbReference type="ARBA" id="ARBA00022475"/>
    </source>
</evidence>
<dbReference type="AlphaFoldDB" id="A0A250FNE6"/>
<dbReference type="PANTHER" id="PTHR30294:SF29">
    <property type="entry name" value="MULTIDRUG ABC TRANSPORTER PERMEASE YBHS-RELATED"/>
    <property type="match status" value="1"/>
</dbReference>
<dbReference type="Proteomes" id="UP000217250">
    <property type="component" value="Chromosome"/>
</dbReference>
<dbReference type="EMBL" id="CP022386">
    <property type="protein sequence ID" value="ATA86613.1"/>
    <property type="molecule type" value="Genomic_DNA"/>
</dbReference>
<feature type="transmembrane region" description="Helical" evidence="6">
    <location>
        <begin position="316"/>
        <end position="336"/>
    </location>
</feature>
<evidence type="ECO:0000256" key="3">
    <source>
        <dbReference type="ARBA" id="ARBA00022692"/>
    </source>
</evidence>
<sequence length="417" mass="46493">MKQLRLIIFREYLTKVRNKSFLLMTLLSPLAVVVLSLVIGYLTQVNSNTKRHIQVLDLSGSFVKAFEADAGITYSYTSEGDLSTLQKQSQKQGDYGLLYIDAQATHFEFFSEDTPSPTFLEKIQGKVEKALFFRNLQRENIDPSQIDKAQERVKISLTNFSGDKSSEAAGWIKLIFGSMAGYLLMIFIVVYGNMIMRSVIEEKVNRIVEVIISSVPARTLLLGKIIGTSLVGITQFAIWLLLGGALLSFLPSLQGSVPATADSHMLSDFITEVNTLPLGKLSVCFLLYFIGGYLVYSAFYAMIGAAVDNETDTQQFLLPVLTPLILAIYVGIFTVIEAPHGTVSVIFSYIPLTSSVVMLMRIPFGVSWGELLLSLGLLYAFFFLSIWVAARIYRVGILSYGKKPSYKELFKWLRMSN</sequence>
<feature type="domain" description="ABC-2 type transporter transmembrane" evidence="7">
    <location>
        <begin position="19"/>
        <end position="390"/>
    </location>
</feature>
<organism evidence="8 10">
    <name type="scientific">Capnocytophaga gingivalis</name>
    <dbReference type="NCBI Taxonomy" id="1017"/>
    <lineage>
        <taxon>Bacteria</taxon>
        <taxon>Pseudomonadati</taxon>
        <taxon>Bacteroidota</taxon>
        <taxon>Flavobacteriia</taxon>
        <taxon>Flavobacteriales</taxon>
        <taxon>Flavobacteriaceae</taxon>
        <taxon>Capnocytophaga</taxon>
    </lineage>
</organism>
<dbReference type="OMA" id="FGYLIMM"/>
<keyword evidence="5 6" id="KW-0472">Membrane</keyword>
<evidence type="ECO:0000256" key="6">
    <source>
        <dbReference type="SAM" id="Phobius"/>
    </source>
</evidence>
<name>A0A250FNE6_9FLAO</name>
<dbReference type="PANTHER" id="PTHR30294">
    <property type="entry name" value="MEMBRANE COMPONENT OF ABC TRANSPORTER YHHJ-RELATED"/>
    <property type="match status" value="1"/>
</dbReference>
<dbReference type="GO" id="GO:0005886">
    <property type="term" value="C:plasma membrane"/>
    <property type="evidence" value="ECO:0007669"/>
    <property type="project" value="UniProtKB-SubCell"/>
</dbReference>
<reference evidence="10" key="2">
    <citation type="submission" date="2017-06" db="EMBL/GenBank/DDBJ databases">
        <title>Capnocytophaga spp. assemblies.</title>
        <authorList>
            <person name="Gulvik C.A."/>
        </authorList>
    </citation>
    <scope>NUCLEOTIDE SEQUENCE [LARGE SCALE GENOMIC DNA]</scope>
    <source>
        <strain evidence="10">H1496</strain>
    </source>
</reference>
<feature type="transmembrane region" description="Helical" evidence="6">
    <location>
        <begin position="225"/>
        <end position="250"/>
    </location>
</feature>
<evidence type="ECO:0000259" key="7">
    <source>
        <dbReference type="Pfam" id="PF12698"/>
    </source>
</evidence>
<feature type="transmembrane region" description="Helical" evidence="6">
    <location>
        <begin position="371"/>
        <end position="393"/>
    </location>
</feature>
<reference evidence="8" key="1">
    <citation type="journal article" date="2017" name="Genome Announc.">
        <title>Twelve Complete Reference Genomes of Clinical Isolates in the Capnocytophaga Genus.</title>
        <authorList>
            <person name="Villarma A."/>
            <person name="Gulvik C.A."/>
            <person name="Rowe L.A."/>
            <person name="Sheth M."/>
            <person name="Juieng P."/>
            <person name="Nicholson A.C."/>
            <person name="Loparev V.N."/>
            <person name="McQuiston J.R."/>
        </authorList>
    </citation>
    <scope>NUCLEOTIDE SEQUENCE</scope>
    <source>
        <strain evidence="8">H1496</strain>
    </source>
</reference>
<dbReference type="SUPFAM" id="SSF53850">
    <property type="entry name" value="Periplasmic binding protein-like II"/>
    <property type="match status" value="1"/>
</dbReference>
<keyword evidence="2" id="KW-1003">Cell membrane</keyword>
<proteinExistence type="predicted"/>
<evidence type="ECO:0000256" key="5">
    <source>
        <dbReference type="ARBA" id="ARBA00023136"/>
    </source>
</evidence>
<feature type="transmembrane region" description="Helical" evidence="6">
    <location>
        <begin position="342"/>
        <end position="359"/>
    </location>
</feature>
<dbReference type="GO" id="GO:0140359">
    <property type="term" value="F:ABC-type transporter activity"/>
    <property type="evidence" value="ECO:0007669"/>
    <property type="project" value="InterPro"/>
</dbReference>
<protein>
    <submittedName>
        <fullName evidence="8">ABC transporter permease</fullName>
    </submittedName>
</protein>
<dbReference type="OrthoDB" id="9768837at2"/>
<gene>
    <name evidence="8" type="ORF">CGC50_05185</name>
    <name evidence="9" type="ORF">VJJ49_00100</name>
</gene>
<evidence type="ECO:0000313" key="9">
    <source>
        <dbReference type="EMBL" id="MEB3039098.1"/>
    </source>
</evidence>
<dbReference type="InterPro" id="IPR051449">
    <property type="entry name" value="ABC-2_transporter_component"/>
</dbReference>
<dbReference type="Pfam" id="PF12698">
    <property type="entry name" value="ABC2_membrane_3"/>
    <property type="match status" value="1"/>
</dbReference>
<evidence type="ECO:0000313" key="11">
    <source>
        <dbReference type="Proteomes" id="UP001324270"/>
    </source>
</evidence>
<accession>A0A250FNE6</accession>
<dbReference type="InterPro" id="IPR013525">
    <property type="entry name" value="ABC2_TM"/>
</dbReference>